<comment type="caution">
    <text evidence="2">The sequence shown here is derived from an EMBL/GenBank/DDBJ whole genome shotgun (WGS) entry which is preliminary data.</text>
</comment>
<gene>
    <name evidence="2" type="ORF">ABT39_MTgene2482</name>
</gene>
<evidence type="ECO:0000313" key="2">
    <source>
        <dbReference type="EMBL" id="KUM45646.1"/>
    </source>
</evidence>
<evidence type="ECO:0000256" key="1">
    <source>
        <dbReference type="SAM" id="SignalP"/>
    </source>
</evidence>
<protein>
    <submittedName>
        <fullName evidence="2">Uncharacterized protein</fullName>
    </submittedName>
</protein>
<dbReference type="EMBL" id="LKAM01000017">
    <property type="protein sequence ID" value="KUM45646.1"/>
    <property type="molecule type" value="Genomic_DNA"/>
</dbReference>
<dbReference type="AlphaFoldDB" id="A0A101LUQ0"/>
<organism evidence="2">
    <name type="scientific">Picea glauca</name>
    <name type="common">White spruce</name>
    <name type="synonym">Pinus glauca</name>
    <dbReference type="NCBI Taxonomy" id="3330"/>
    <lineage>
        <taxon>Eukaryota</taxon>
        <taxon>Viridiplantae</taxon>
        <taxon>Streptophyta</taxon>
        <taxon>Embryophyta</taxon>
        <taxon>Tracheophyta</taxon>
        <taxon>Spermatophyta</taxon>
        <taxon>Pinopsida</taxon>
        <taxon>Pinidae</taxon>
        <taxon>Conifers I</taxon>
        <taxon>Pinales</taxon>
        <taxon>Pinaceae</taxon>
        <taxon>Picea</taxon>
    </lineage>
</organism>
<accession>A0A101LUQ0</accession>
<keyword evidence="1" id="KW-0732">Signal</keyword>
<name>A0A101LUQ0_PICGL</name>
<feature type="chain" id="PRO_5007100108" evidence="1">
    <location>
        <begin position="25"/>
        <end position="78"/>
    </location>
</feature>
<sequence>MCLLLINALAFWYLLRILMETCGSLDWPPVMNEFSDCVANSELVDLGCRFTWTNGQEGGASLFRKLDRALVKSMTLSS</sequence>
<proteinExistence type="predicted"/>
<reference evidence="2" key="1">
    <citation type="journal article" date="2015" name="Genome Biol. Evol.">
        <title>Organellar Genomes of White Spruce (Picea glauca): Assembly and Annotation.</title>
        <authorList>
            <person name="Jackman S.D."/>
            <person name="Warren R.L."/>
            <person name="Gibb E.A."/>
            <person name="Vandervalk B.P."/>
            <person name="Mohamadi H."/>
            <person name="Chu J."/>
            <person name="Raymond A."/>
            <person name="Pleasance S."/>
            <person name="Coope R."/>
            <person name="Wildung M.R."/>
            <person name="Ritland C.E."/>
            <person name="Bousquet J."/>
            <person name="Jones S.J."/>
            <person name="Bohlmann J."/>
            <person name="Birol I."/>
        </authorList>
    </citation>
    <scope>NUCLEOTIDE SEQUENCE [LARGE SCALE GENOMIC DNA]</scope>
    <source>
        <tissue evidence="2">Flushing bud</tissue>
    </source>
</reference>
<feature type="signal peptide" evidence="1">
    <location>
        <begin position="1"/>
        <end position="24"/>
    </location>
</feature>
<keyword evidence="2" id="KW-0496">Mitochondrion</keyword>
<geneLocation type="mitochondrion" evidence="2"/>